<dbReference type="Gene3D" id="1.10.3720.10">
    <property type="entry name" value="MetI-like"/>
    <property type="match status" value="1"/>
</dbReference>
<dbReference type="InterPro" id="IPR035906">
    <property type="entry name" value="MetI-like_sf"/>
</dbReference>
<sequence length="278" mass="29178">MSRRWHDVARSRPLLAGGLLLAAIVAVALLAGVFYPGDPMDIAGRANLWPGAAGHPLGTDMLGRDMAAGLAHAARVSLAVGLASVLLSVAIGVGVGIVSGYFGGWIDDVLMRTTEMFQTLPAFLFAIVLVVILEPSITSIVFAIGVTSWPQIARLVRAEAMRVRHAEYVSAAITIGLGHARVIVSHVLPNSIAPVVVAASVLMAQAILTEASLSFLGLGDPNVISWGSMVGAGRATLRTAWYMAALPGLAIFLTVISFMLLGNGLNDWLNPRLAKSRR</sequence>
<dbReference type="PROSITE" id="PS50928">
    <property type="entry name" value="ABC_TM1"/>
    <property type="match status" value="1"/>
</dbReference>
<feature type="transmembrane region" description="Helical" evidence="7">
    <location>
        <begin position="76"/>
        <end position="102"/>
    </location>
</feature>
<dbReference type="Proteomes" id="UP000461670">
    <property type="component" value="Unassembled WGS sequence"/>
</dbReference>
<dbReference type="SUPFAM" id="SSF161098">
    <property type="entry name" value="MetI-like"/>
    <property type="match status" value="1"/>
</dbReference>
<feature type="transmembrane region" description="Helical" evidence="7">
    <location>
        <begin position="14"/>
        <end position="35"/>
    </location>
</feature>
<evidence type="ECO:0000256" key="1">
    <source>
        <dbReference type="ARBA" id="ARBA00004651"/>
    </source>
</evidence>
<keyword evidence="5 7" id="KW-1133">Transmembrane helix</keyword>
<feature type="domain" description="ABC transmembrane type-1" evidence="8">
    <location>
        <begin position="74"/>
        <end position="262"/>
    </location>
</feature>
<protein>
    <submittedName>
        <fullName evidence="9">Glutathione transport system permease protein GsiD</fullName>
    </submittedName>
</protein>
<keyword evidence="4 7" id="KW-0812">Transmembrane</keyword>
<evidence type="ECO:0000259" key="8">
    <source>
        <dbReference type="PROSITE" id="PS50928"/>
    </source>
</evidence>
<dbReference type="GO" id="GO:0005886">
    <property type="term" value="C:plasma membrane"/>
    <property type="evidence" value="ECO:0007669"/>
    <property type="project" value="UniProtKB-SubCell"/>
</dbReference>
<evidence type="ECO:0000256" key="5">
    <source>
        <dbReference type="ARBA" id="ARBA00022989"/>
    </source>
</evidence>
<reference evidence="10" key="1">
    <citation type="journal article" date="2020" name="MBio">
        <title>Horizontal gene transfer to a defensive symbiont with a reduced genome amongst a multipartite beetle microbiome.</title>
        <authorList>
            <person name="Waterworth S.C."/>
            <person name="Florez L.V."/>
            <person name="Rees E.R."/>
            <person name="Hertweck C."/>
            <person name="Kaltenpoth M."/>
            <person name="Kwan J.C."/>
        </authorList>
    </citation>
    <scope>NUCLEOTIDE SEQUENCE [LARGE SCALE GENOMIC DNA]</scope>
</reference>
<feature type="transmembrane region" description="Helical" evidence="7">
    <location>
        <begin position="239"/>
        <end position="261"/>
    </location>
</feature>
<comment type="similarity">
    <text evidence="7">Belongs to the binding-protein-dependent transport system permease family.</text>
</comment>
<keyword evidence="6 7" id="KW-0472">Membrane</keyword>
<dbReference type="EMBL" id="WNDQ01000019">
    <property type="protein sequence ID" value="KAF1021621.1"/>
    <property type="molecule type" value="Genomic_DNA"/>
</dbReference>
<dbReference type="PANTHER" id="PTHR43386">
    <property type="entry name" value="OLIGOPEPTIDE TRANSPORT SYSTEM PERMEASE PROTEIN APPC"/>
    <property type="match status" value="1"/>
</dbReference>
<feature type="transmembrane region" description="Helical" evidence="7">
    <location>
        <begin position="122"/>
        <end position="147"/>
    </location>
</feature>
<proteinExistence type="inferred from homology"/>
<dbReference type="InterPro" id="IPR000515">
    <property type="entry name" value="MetI-like"/>
</dbReference>
<keyword evidence="2 7" id="KW-0813">Transport</keyword>
<dbReference type="CDD" id="cd06261">
    <property type="entry name" value="TM_PBP2"/>
    <property type="match status" value="1"/>
</dbReference>
<evidence type="ECO:0000313" key="9">
    <source>
        <dbReference type="EMBL" id="KAF1021621.1"/>
    </source>
</evidence>
<dbReference type="AlphaFoldDB" id="A0A7V8FPF7"/>
<comment type="subcellular location">
    <subcellularLocation>
        <location evidence="1 7">Cell membrane</location>
        <topology evidence="1 7">Multi-pass membrane protein</topology>
    </subcellularLocation>
</comment>
<dbReference type="PANTHER" id="PTHR43386:SF1">
    <property type="entry name" value="D,D-DIPEPTIDE TRANSPORT SYSTEM PERMEASE PROTEIN DDPC-RELATED"/>
    <property type="match status" value="1"/>
</dbReference>
<comment type="caution">
    <text evidence="9">The sequence shown here is derived from an EMBL/GenBank/DDBJ whole genome shotgun (WGS) entry which is preliminary data.</text>
</comment>
<evidence type="ECO:0000313" key="10">
    <source>
        <dbReference type="Proteomes" id="UP000461670"/>
    </source>
</evidence>
<organism evidence="9 10">
    <name type="scientific">Paracidovorax wautersii</name>
    <dbReference type="NCBI Taxonomy" id="1177982"/>
    <lineage>
        <taxon>Bacteria</taxon>
        <taxon>Pseudomonadati</taxon>
        <taxon>Pseudomonadota</taxon>
        <taxon>Betaproteobacteria</taxon>
        <taxon>Burkholderiales</taxon>
        <taxon>Comamonadaceae</taxon>
        <taxon>Paracidovorax</taxon>
    </lineage>
</organism>
<evidence type="ECO:0000256" key="6">
    <source>
        <dbReference type="ARBA" id="ARBA00023136"/>
    </source>
</evidence>
<feature type="transmembrane region" description="Helical" evidence="7">
    <location>
        <begin position="195"/>
        <end position="218"/>
    </location>
</feature>
<accession>A0A7V8FPF7</accession>
<evidence type="ECO:0000256" key="7">
    <source>
        <dbReference type="RuleBase" id="RU363032"/>
    </source>
</evidence>
<evidence type="ECO:0000256" key="2">
    <source>
        <dbReference type="ARBA" id="ARBA00022448"/>
    </source>
</evidence>
<evidence type="ECO:0000256" key="4">
    <source>
        <dbReference type="ARBA" id="ARBA00022692"/>
    </source>
</evidence>
<keyword evidence="3" id="KW-1003">Cell membrane</keyword>
<dbReference type="InterPro" id="IPR050366">
    <property type="entry name" value="BP-dependent_transpt_permease"/>
</dbReference>
<evidence type="ECO:0000256" key="3">
    <source>
        <dbReference type="ARBA" id="ARBA00022475"/>
    </source>
</evidence>
<gene>
    <name evidence="9" type="primary">gsiD_8</name>
    <name evidence="9" type="ORF">GAK30_01681</name>
</gene>
<dbReference type="Pfam" id="PF00528">
    <property type="entry name" value="BPD_transp_1"/>
    <property type="match status" value="1"/>
</dbReference>
<name>A0A7V8FPF7_9BURK</name>
<dbReference type="GO" id="GO:0055085">
    <property type="term" value="P:transmembrane transport"/>
    <property type="evidence" value="ECO:0007669"/>
    <property type="project" value="InterPro"/>
</dbReference>